<sequence length="288" mass="32710">MPGLHLHQLELHPSTSTYASSPITIYKRNPSDPLTNANPLQLLSLIFHSQERRDRKRGQITAMGDHLGIQDQNRTDLLEAIASPSAESLITGKLNQIESLIGKMNQIDERLTQLEEKQRLPESSFAADPRANCRPQVDGLRDEVRLKETLMGRLQLLETRIRQLNHELNKGSGDGNAMASEPMTSRKEFSDRPAGEKNNKKIKKKMVSSMAVAGKQWKSGVEILQRQRTSYSKKKARRHTQKRAFSCVRSCVFCSTADDDDDDDDECRTPLMADRDCEVWGIHRDCYH</sequence>
<name>A0A2I0A6E1_9ASPA</name>
<keyword evidence="3" id="KW-1185">Reference proteome</keyword>
<reference evidence="2 3" key="1">
    <citation type="journal article" date="2017" name="Nature">
        <title>The Apostasia genome and the evolution of orchids.</title>
        <authorList>
            <person name="Zhang G.Q."/>
            <person name="Liu K.W."/>
            <person name="Li Z."/>
            <person name="Lohaus R."/>
            <person name="Hsiao Y.Y."/>
            <person name="Niu S.C."/>
            <person name="Wang J.Y."/>
            <person name="Lin Y.C."/>
            <person name="Xu Q."/>
            <person name="Chen L.J."/>
            <person name="Yoshida K."/>
            <person name="Fujiwara S."/>
            <person name="Wang Z.W."/>
            <person name="Zhang Y.Q."/>
            <person name="Mitsuda N."/>
            <person name="Wang M."/>
            <person name="Liu G.H."/>
            <person name="Pecoraro L."/>
            <person name="Huang H.X."/>
            <person name="Xiao X.J."/>
            <person name="Lin M."/>
            <person name="Wu X.Y."/>
            <person name="Wu W.L."/>
            <person name="Chen Y.Y."/>
            <person name="Chang S.B."/>
            <person name="Sakamoto S."/>
            <person name="Ohme-Takagi M."/>
            <person name="Yagi M."/>
            <person name="Zeng S.J."/>
            <person name="Shen C.Y."/>
            <person name="Yeh C.M."/>
            <person name="Luo Y.B."/>
            <person name="Tsai W.C."/>
            <person name="Van de Peer Y."/>
            <person name="Liu Z.J."/>
        </authorList>
    </citation>
    <scope>NUCLEOTIDE SEQUENCE [LARGE SCALE GENOMIC DNA]</scope>
    <source>
        <strain evidence="3">cv. Shenzhen</strain>
        <tissue evidence="2">Stem</tissue>
    </source>
</reference>
<dbReference type="Proteomes" id="UP000236161">
    <property type="component" value="Unassembled WGS sequence"/>
</dbReference>
<gene>
    <name evidence="2" type="ORF">AXF42_Ash010551</name>
</gene>
<feature type="compositionally biased region" description="Basic and acidic residues" evidence="1">
    <location>
        <begin position="184"/>
        <end position="199"/>
    </location>
</feature>
<evidence type="ECO:0000313" key="2">
    <source>
        <dbReference type="EMBL" id="PKA51111.1"/>
    </source>
</evidence>
<dbReference type="PANTHER" id="PTHR34190">
    <property type="entry name" value="EXPRESSED PROTEIN"/>
    <property type="match status" value="1"/>
</dbReference>
<dbReference type="EMBL" id="KZ452014">
    <property type="protein sequence ID" value="PKA51111.1"/>
    <property type="molecule type" value="Genomic_DNA"/>
</dbReference>
<dbReference type="AlphaFoldDB" id="A0A2I0A6E1"/>
<evidence type="ECO:0000256" key="1">
    <source>
        <dbReference type="SAM" id="MobiDB-lite"/>
    </source>
</evidence>
<dbReference type="PANTHER" id="PTHR34190:SF9">
    <property type="entry name" value="BZIP DOMAIN-CONTAINING PROTEIN"/>
    <property type="match status" value="1"/>
</dbReference>
<proteinExistence type="predicted"/>
<feature type="region of interest" description="Disordered" evidence="1">
    <location>
        <begin position="167"/>
        <end position="203"/>
    </location>
</feature>
<accession>A0A2I0A6E1</accession>
<evidence type="ECO:0000313" key="3">
    <source>
        <dbReference type="Proteomes" id="UP000236161"/>
    </source>
</evidence>
<protein>
    <submittedName>
        <fullName evidence="2">Uncharacterized protein</fullName>
    </submittedName>
</protein>
<dbReference type="OrthoDB" id="1225832at2759"/>
<organism evidence="2 3">
    <name type="scientific">Apostasia shenzhenica</name>
    <dbReference type="NCBI Taxonomy" id="1088818"/>
    <lineage>
        <taxon>Eukaryota</taxon>
        <taxon>Viridiplantae</taxon>
        <taxon>Streptophyta</taxon>
        <taxon>Embryophyta</taxon>
        <taxon>Tracheophyta</taxon>
        <taxon>Spermatophyta</taxon>
        <taxon>Magnoliopsida</taxon>
        <taxon>Liliopsida</taxon>
        <taxon>Asparagales</taxon>
        <taxon>Orchidaceae</taxon>
        <taxon>Apostasioideae</taxon>
        <taxon>Apostasia</taxon>
    </lineage>
</organism>